<sequence>MDAHNRFESPATFRLYRLEYGVALVVCVALFAAHLNQVRWIPAIILFGYIDVVGYLPGMFAQRRARAGGGVVPKMYYVLYNGTHSFVTQAVVAGAWIWAFGFEWALLAIPIHLCGDRCLFGNGLKPFGVPFDATGPIAAFAEFESRLTRERSSGLGSERTMSTSRP</sequence>
<keyword evidence="1" id="KW-0812">Transmembrane</keyword>
<accession>A0A370IEH5</accession>
<gene>
    <name evidence="2" type="ORF">DFR76_101646</name>
</gene>
<protein>
    <recommendedName>
        <fullName evidence="4">Integral membrane protein</fullName>
    </recommendedName>
</protein>
<comment type="caution">
    <text evidence="2">The sequence shown here is derived from an EMBL/GenBank/DDBJ whole genome shotgun (WGS) entry which is preliminary data.</text>
</comment>
<dbReference type="RefSeq" id="WP_067991095.1">
    <property type="nucleotide sequence ID" value="NZ_QQBC01000001.1"/>
</dbReference>
<keyword evidence="3" id="KW-1185">Reference proteome</keyword>
<feature type="transmembrane region" description="Helical" evidence="1">
    <location>
        <begin position="15"/>
        <end position="34"/>
    </location>
</feature>
<reference evidence="2 3" key="1">
    <citation type="submission" date="2018-07" db="EMBL/GenBank/DDBJ databases">
        <title>Genomic Encyclopedia of Type Strains, Phase IV (KMG-IV): sequencing the most valuable type-strain genomes for metagenomic binning, comparative biology and taxonomic classification.</title>
        <authorList>
            <person name="Goeker M."/>
        </authorList>
    </citation>
    <scope>NUCLEOTIDE SEQUENCE [LARGE SCALE GENOMIC DNA]</scope>
    <source>
        <strain evidence="2 3">DSM 44290</strain>
    </source>
</reference>
<evidence type="ECO:0000256" key="1">
    <source>
        <dbReference type="SAM" id="Phobius"/>
    </source>
</evidence>
<keyword evidence="1" id="KW-0472">Membrane</keyword>
<dbReference type="Proteomes" id="UP000254869">
    <property type="component" value="Unassembled WGS sequence"/>
</dbReference>
<dbReference type="EMBL" id="QQBC01000001">
    <property type="protein sequence ID" value="RDI69108.1"/>
    <property type="molecule type" value="Genomic_DNA"/>
</dbReference>
<evidence type="ECO:0008006" key="4">
    <source>
        <dbReference type="Google" id="ProtNLM"/>
    </source>
</evidence>
<dbReference type="AlphaFoldDB" id="A0A370IEH5"/>
<evidence type="ECO:0000313" key="2">
    <source>
        <dbReference type="EMBL" id="RDI69108.1"/>
    </source>
</evidence>
<organism evidence="2 3">
    <name type="scientific">Nocardia pseudobrasiliensis</name>
    <dbReference type="NCBI Taxonomy" id="45979"/>
    <lineage>
        <taxon>Bacteria</taxon>
        <taxon>Bacillati</taxon>
        <taxon>Actinomycetota</taxon>
        <taxon>Actinomycetes</taxon>
        <taxon>Mycobacteriales</taxon>
        <taxon>Nocardiaceae</taxon>
        <taxon>Nocardia</taxon>
    </lineage>
</organism>
<feature type="transmembrane region" description="Helical" evidence="1">
    <location>
        <begin position="40"/>
        <end position="58"/>
    </location>
</feature>
<keyword evidence="1" id="KW-1133">Transmembrane helix</keyword>
<evidence type="ECO:0000313" key="3">
    <source>
        <dbReference type="Proteomes" id="UP000254869"/>
    </source>
</evidence>
<proteinExistence type="predicted"/>
<name>A0A370IEH5_9NOCA</name>